<accession>A0A0K8RMT7</accession>
<protein>
    <submittedName>
        <fullName evidence="1">Uncharacterized protein</fullName>
    </submittedName>
</protein>
<evidence type="ECO:0000313" key="1">
    <source>
        <dbReference type="EMBL" id="JAA72396.1"/>
    </source>
</evidence>
<dbReference type="AlphaFoldDB" id="A0A0K8RMT7"/>
<organism evidence="1">
    <name type="scientific">Ixodes ricinus</name>
    <name type="common">Common tick</name>
    <name type="synonym">Acarus ricinus</name>
    <dbReference type="NCBI Taxonomy" id="34613"/>
    <lineage>
        <taxon>Eukaryota</taxon>
        <taxon>Metazoa</taxon>
        <taxon>Ecdysozoa</taxon>
        <taxon>Arthropoda</taxon>
        <taxon>Chelicerata</taxon>
        <taxon>Arachnida</taxon>
        <taxon>Acari</taxon>
        <taxon>Parasitiformes</taxon>
        <taxon>Ixodida</taxon>
        <taxon>Ixodoidea</taxon>
        <taxon>Ixodidae</taxon>
        <taxon>Ixodinae</taxon>
        <taxon>Ixodes</taxon>
    </lineage>
</organism>
<sequence>MMYECIAYVTFTMVLVAHQCEMHSLASTSYKHHHKGGIHHLHNGMCNSLVKIYNVCYVCNVHQFGGH</sequence>
<proteinExistence type="evidence at transcript level"/>
<dbReference type="EMBL" id="GADI01001412">
    <property type="protein sequence ID" value="JAA72396.1"/>
    <property type="molecule type" value="mRNA"/>
</dbReference>
<reference evidence="1" key="1">
    <citation type="submission" date="2012-12" db="EMBL/GenBank/DDBJ databases">
        <title>Identification and characterization of a phenylalanine ammonia-lyase gene family in Isatis indigotica Fort.</title>
        <authorList>
            <person name="Liu Q."/>
            <person name="Chen J."/>
            <person name="Zhou X."/>
            <person name="Di P."/>
            <person name="Xiao Y."/>
            <person name="Xuan H."/>
            <person name="Zhang L."/>
            <person name="Chen W."/>
        </authorList>
    </citation>
    <scope>NUCLEOTIDE SEQUENCE</scope>
    <source>
        <tissue evidence="1">Salivary gland</tissue>
    </source>
</reference>
<name>A0A0K8RMT7_IXORI</name>